<comment type="caution">
    <text evidence="11">The sequence shown here is derived from an EMBL/GenBank/DDBJ whole genome shotgun (WGS) entry which is preliminary data.</text>
</comment>
<comment type="catalytic activity">
    <reaction evidence="8">
        <text>fluoride(in) = fluoride(out)</text>
        <dbReference type="Rhea" id="RHEA:76159"/>
        <dbReference type="ChEBI" id="CHEBI:17051"/>
    </reaction>
    <physiologicalReaction direction="left-to-right" evidence="8">
        <dbReference type="Rhea" id="RHEA:76160"/>
    </physiologicalReaction>
</comment>
<keyword evidence="12" id="KW-1185">Reference proteome</keyword>
<evidence type="ECO:0000256" key="2">
    <source>
        <dbReference type="ARBA" id="ARBA00022475"/>
    </source>
</evidence>
<dbReference type="EMBL" id="JACSQD010000003">
    <property type="protein sequence ID" value="MBD7995427.1"/>
    <property type="molecule type" value="Genomic_DNA"/>
</dbReference>
<accession>A0ABR8US75</accession>
<keyword evidence="10" id="KW-0479">Metal-binding</keyword>
<keyword evidence="2 10" id="KW-1003">Cell membrane</keyword>
<evidence type="ECO:0000256" key="6">
    <source>
        <dbReference type="ARBA" id="ARBA00023303"/>
    </source>
</evidence>
<evidence type="ECO:0000313" key="12">
    <source>
        <dbReference type="Proteomes" id="UP000609874"/>
    </source>
</evidence>
<comment type="function">
    <text evidence="9 10">Fluoride-specific ion channel. Important for reducing fluoride concentration in the cell, thus reducing its toxicity.</text>
</comment>
<dbReference type="PANTHER" id="PTHR28259">
    <property type="entry name" value="FLUORIDE EXPORT PROTEIN 1-RELATED"/>
    <property type="match status" value="1"/>
</dbReference>
<keyword evidence="10" id="KW-0915">Sodium</keyword>
<keyword evidence="5 10" id="KW-0472">Membrane</keyword>
<dbReference type="HAMAP" id="MF_00454">
    <property type="entry name" value="FluC"/>
    <property type="match status" value="1"/>
</dbReference>
<feature type="binding site" evidence="10">
    <location>
        <position position="76"/>
    </location>
    <ligand>
        <name>Na(+)</name>
        <dbReference type="ChEBI" id="CHEBI:29101"/>
        <note>structural</note>
    </ligand>
</feature>
<dbReference type="Proteomes" id="UP000609874">
    <property type="component" value="Unassembled WGS sequence"/>
</dbReference>
<evidence type="ECO:0000256" key="3">
    <source>
        <dbReference type="ARBA" id="ARBA00022692"/>
    </source>
</evidence>
<evidence type="ECO:0000256" key="8">
    <source>
        <dbReference type="ARBA" id="ARBA00035585"/>
    </source>
</evidence>
<keyword evidence="6 10" id="KW-0407">Ion channel</keyword>
<feature type="transmembrane region" description="Helical" evidence="10">
    <location>
        <begin position="99"/>
        <end position="122"/>
    </location>
</feature>
<evidence type="ECO:0000256" key="7">
    <source>
        <dbReference type="ARBA" id="ARBA00035120"/>
    </source>
</evidence>
<dbReference type="RefSeq" id="WP_191807730.1">
    <property type="nucleotide sequence ID" value="NZ_JACSQD010000003.1"/>
</dbReference>
<comment type="similarity">
    <text evidence="7 10">Belongs to the fluoride channel Fluc/FEX (TC 1.A.43) family.</text>
</comment>
<dbReference type="PANTHER" id="PTHR28259:SF1">
    <property type="entry name" value="FLUORIDE EXPORT PROTEIN 1-RELATED"/>
    <property type="match status" value="1"/>
</dbReference>
<dbReference type="Pfam" id="PF02537">
    <property type="entry name" value="CRCB"/>
    <property type="match status" value="1"/>
</dbReference>
<evidence type="ECO:0000256" key="9">
    <source>
        <dbReference type="ARBA" id="ARBA00049940"/>
    </source>
</evidence>
<keyword evidence="3 10" id="KW-0812">Transmembrane</keyword>
<proteinExistence type="inferred from homology"/>
<feature type="binding site" evidence="10">
    <location>
        <position position="79"/>
    </location>
    <ligand>
        <name>Na(+)</name>
        <dbReference type="ChEBI" id="CHEBI:29101"/>
        <note>structural</note>
    </ligand>
</feature>
<organism evidence="11 12">
    <name type="scientific">Arthrobacter gallicola</name>
    <dbReference type="NCBI Taxonomy" id="2762225"/>
    <lineage>
        <taxon>Bacteria</taxon>
        <taxon>Bacillati</taxon>
        <taxon>Actinomycetota</taxon>
        <taxon>Actinomycetes</taxon>
        <taxon>Micrococcales</taxon>
        <taxon>Micrococcaceae</taxon>
        <taxon>Arthrobacter</taxon>
    </lineage>
</organism>
<evidence type="ECO:0000256" key="4">
    <source>
        <dbReference type="ARBA" id="ARBA00022989"/>
    </source>
</evidence>
<name>A0ABR8US75_9MICC</name>
<keyword evidence="10" id="KW-0406">Ion transport</keyword>
<evidence type="ECO:0000256" key="10">
    <source>
        <dbReference type="HAMAP-Rule" id="MF_00454"/>
    </source>
</evidence>
<feature type="transmembrane region" description="Helical" evidence="10">
    <location>
        <begin position="69"/>
        <end position="93"/>
    </location>
</feature>
<comment type="subcellular location">
    <subcellularLocation>
        <location evidence="1 10">Cell membrane</location>
        <topology evidence="1 10">Multi-pass membrane protein</topology>
    </subcellularLocation>
</comment>
<protein>
    <recommendedName>
        <fullName evidence="10">Fluoride-specific ion channel FluC</fullName>
    </recommendedName>
</protein>
<evidence type="ECO:0000256" key="1">
    <source>
        <dbReference type="ARBA" id="ARBA00004651"/>
    </source>
</evidence>
<keyword evidence="10" id="KW-0813">Transport</keyword>
<gene>
    <name evidence="10" type="primary">fluC</name>
    <name evidence="10" type="synonym">crcB</name>
    <name evidence="11" type="ORF">H9639_08980</name>
</gene>
<reference evidence="11 12" key="1">
    <citation type="submission" date="2020-08" db="EMBL/GenBank/DDBJ databases">
        <title>A Genomic Blueprint of the Chicken Gut Microbiome.</title>
        <authorList>
            <person name="Gilroy R."/>
            <person name="Ravi A."/>
            <person name="Getino M."/>
            <person name="Pursley I."/>
            <person name="Horton D.L."/>
            <person name="Alikhan N.-F."/>
            <person name="Baker D."/>
            <person name="Gharbi K."/>
            <person name="Hall N."/>
            <person name="Watson M."/>
            <person name="Adriaenssens E.M."/>
            <person name="Foster-Nyarko E."/>
            <person name="Jarju S."/>
            <person name="Secka A."/>
            <person name="Antonio M."/>
            <person name="Oren A."/>
            <person name="Chaudhuri R."/>
            <person name="La Ragione R.M."/>
            <person name="Hildebrand F."/>
            <person name="Pallen M.J."/>
        </authorList>
    </citation>
    <scope>NUCLEOTIDE SEQUENCE [LARGE SCALE GENOMIC DNA]</scope>
    <source>
        <strain evidence="11 12">Sa2CUA1</strain>
    </source>
</reference>
<evidence type="ECO:0000256" key="5">
    <source>
        <dbReference type="ARBA" id="ARBA00023136"/>
    </source>
</evidence>
<keyword evidence="4 10" id="KW-1133">Transmembrane helix</keyword>
<dbReference type="InterPro" id="IPR003691">
    <property type="entry name" value="FluC"/>
</dbReference>
<sequence length="124" mass="12463">MTALFVALGGMAGALLRFALDTAFTGSQRAGRPRLPLATLIVNVAGSFLIGMVFGLLQRGSIDGAVYDTAAAGLAGGLTTFSSWSTATVLLWAEGSRRLAVANVALNLVLSVCAVALGHLAAAG</sequence>
<feature type="transmembrane region" description="Helical" evidence="10">
    <location>
        <begin position="35"/>
        <end position="57"/>
    </location>
</feature>
<comment type="activity regulation">
    <text evidence="10">Na(+) is not transported, but it plays an essential structural role and its presence is essential for fluoride channel function.</text>
</comment>
<evidence type="ECO:0000313" key="11">
    <source>
        <dbReference type="EMBL" id="MBD7995427.1"/>
    </source>
</evidence>